<organism evidence="1 2">
    <name type="scientific">Victivallis lenta</name>
    <dbReference type="NCBI Taxonomy" id="2606640"/>
    <lineage>
        <taxon>Bacteria</taxon>
        <taxon>Pseudomonadati</taxon>
        <taxon>Lentisphaerota</taxon>
        <taxon>Lentisphaeria</taxon>
        <taxon>Victivallales</taxon>
        <taxon>Victivallaceae</taxon>
        <taxon>Victivallis</taxon>
    </lineage>
</organism>
<accession>A0A844G459</accession>
<keyword evidence="2" id="KW-1185">Reference proteome</keyword>
<dbReference type="EMBL" id="VUNS01000008">
    <property type="protein sequence ID" value="MST97159.1"/>
    <property type="molecule type" value="Genomic_DNA"/>
</dbReference>
<sequence>MEANSVLLQKKYARIVVLFAEQMQLTLDEALEFFYRSETYQELRDGIADLHCRSDQYIVDELKLEFQSAK</sequence>
<evidence type="ECO:0000313" key="2">
    <source>
        <dbReference type="Proteomes" id="UP000435649"/>
    </source>
</evidence>
<comment type="caution">
    <text evidence="1">The sequence shown here is derived from an EMBL/GenBank/DDBJ whole genome shotgun (WGS) entry which is preliminary data.</text>
</comment>
<gene>
    <name evidence="1" type="ORF">FYJ85_08895</name>
</gene>
<proteinExistence type="predicted"/>
<dbReference type="Proteomes" id="UP000435649">
    <property type="component" value="Unassembled WGS sequence"/>
</dbReference>
<evidence type="ECO:0000313" key="1">
    <source>
        <dbReference type="EMBL" id="MST97159.1"/>
    </source>
</evidence>
<name>A0A844G459_9BACT</name>
<dbReference type="RefSeq" id="WP_154418008.1">
    <property type="nucleotide sequence ID" value="NZ_VUNS01000008.1"/>
</dbReference>
<protein>
    <submittedName>
        <fullName evidence="1">DUF3791 domain-containing protein</fullName>
    </submittedName>
</protein>
<dbReference type="AlphaFoldDB" id="A0A844G459"/>
<reference evidence="1 2" key="1">
    <citation type="submission" date="2019-08" db="EMBL/GenBank/DDBJ databases">
        <title>In-depth cultivation of the pig gut microbiome towards novel bacterial diversity and tailored functional studies.</title>
        <authorList>
            <person name="Wylensek D."/>
            <person name="Hitch T.C.A."/>
            <person name="Clavel T."/>
        </authorList>
    </citation>
    <scope>NUCLEOTIDE SEQUENCE [LARGE SCALE GENOMIC DNA]</scope>
    <source>
        <strain evidence="1 2">BBE-744-WT-12</strain>
    </source>
</reference>